<name>A0A6I4P062_9MICO</name>
<evidence type="ECO:0000313" key="4">
    <source>
        <dbReference type="Proteomes" id="UP000438182"/>
    </source>
</evidence>
<keyword evidence="1" id="KW-1133">Transmembrane helix</keyword>
<feature type="transmembrane region" description="Helical" evidence="1">
    <location>
        <begin position="149"/>
        <end position="171"/>
    </location>
</feature>
<feature type="transmembrane region" description="Helical" evidence="1">
    <location>
        <begin position="67"/>
        <end position="88"/>
    </location>
</feature>
<gene>
    <name evidence="3" type="ORF">GB864_15375</name>
</gene>
<accession>A0A6I4P062</accession>
<dbReference type="InterPro" id="IPR009597">
    <property type="entry name" value="DUF1206"/>
</dbReference>
<feature type="domain" description="DUF1206" evidence="2">
    <location>
        <begin position="198"/>
        <end position="266"/>
    </location>
</feature>
<feature type="transmembrane region" description="Helical" evidence="1">
    <location>
        <begin position="244"/>
        <end position="262"/>
    </location>
</feature>
<dbReference type="RefSeq" id="WP_160426582.1">
    <property type="nucleotide sequence ID" value="NZ_WSTA01000088.1"/>
</dbReference>
<evidence type="ECO:0000256" key="1">
    <source>
        <dbReference type="SAM" id="Phobius"/>
    </source>
</evidence>
<feature type="transmembrane region" description="Helical" evidence="1">
    <location>
        <begin position="191"/>
        <end position="219"/>
    </location>
</feature>
<feature type="transmembrane region" description="Helical" evidence="1">
    <location>
        <begin position="109"/>
        <end position="129"/>
    </location>
</feature>
<feature type="transmembrane region" description="Helical" evidence="1">
    <location>
        <begin position="21"/>
        <end position="47"/>
    </location>
</feature>
<evidence type="ECO:0000313" key="3">
    <source>
        <dbReference type="EMBL" id="MWB99926.1"/>
    </source>
</evidence>
<dbReference type="EMBL" id="WSTA01000088">
    <property type="protein sequence ID" value="MWB99926.1"/>
    <property type="molecule type" value="Genomic_DNA"/>
</dbReference>
<organism evidence="3 4">
    <name type="scientific">Agromyces seonyuensis</name>
    <dbReference type="NCBI Taxonomy" id="2662446"/>
    <lineage>
        <taxon>Bacteria</taxon>
        <taxon>Bacillati</taxon>
        <taxon>Actinomycetota</taxon>
        <taxon>Actinomycetes</taxon>
        <taxon>Micrococcales</taxon>
        <taxon>Microbacteriaceae</taxon>
        <taxon>Agromyces</taxon>
    </lineage>
</organism>
<protein>
    <submittedName>
        <fullName evidence="3">DUF1206 domain-containing protein</fullName>
    </submittedName>
</protein>
<reference evidence="3 4" key="1">
    <citation type="submission" date="2019-12" db="EMBL/GenBank/DDBJ databases">
        <authorList>
            <person name="Kim Y.S."/>
        </authorList>
    </citation>
    <scope>NUCLEOTIDE SEQUENCE [LARGE SCALE GENOMIC DNA]</scope>
    <source>
        <strain evidence="3 4">MMS17-SY077</strain>
    </source>
</reference>
<keyword evidence="1" id="KW-0812">Transmembrane</keyword>
<dbReference type="Proteomes" id="UP000438182">
    <property type="component" value="Unassembled WGS sequence"/>
</dbReference>
<evidence type="ECO:0000259" key="2">
    <source>
        <dbReference type="Pfam" id="PF06724"/>
    </source>
</evidence>
<keyword evidence="4" id="KW-1185">Reference proteome</keyword>
<sequence>MVKTEARRVAQQADRSPVLTIAARVGFAMLGLLHLLIGILAIAIAVGAGGQEADQSGALEQVAAAPLGGVLLWVVALGLLALGLWQLLEGVLVRESEPTKKWGRRAAEWGKAIAYLAIGVLALGFALGSRSSSSESSQRVSGELLSTPGGVFVLVLVGLATLGIGIGFVVIGVRRTFAKQLRLPAGAARGVVLGTGVVGYVAKGIALAAAGVLFVVAALTGDPEAAGGIDAGLRSLADLPAGEVLLWLTGLGLIVYGGYCGLRSWFGRF</sequence>
<proteinExistence type="predicted"/>
<dbReference type="Pfam" id="PF06724">
    <property type="entry name" value="DUF1206"/>
    <property type="match status" value="3"/>
</dbReference>
<feature type="domain" description="DUF1206" evidence="2">
    <location>
        <begin position="110"/>
        <end position="175"/>
    </location>
</feature>
<feature type="domain" description="DUF1206" evidence="2">
    <location>
        <begin position="25"/>
        <end position="91"/>
    </location>
</feature>
<dbReference type="AlphaFoldDB" id="A0A6I4P062"/>
<comment type="caution">
    <text evidence="3">The sequence shown here is derived from an EMBL/GenBank/DDBJ whole genome shotgun (WGS) entry which is preliminary data.</text>
</comment>
<keyword evidence="1" id="KW-0472">Membrane</keyword>